<name>A0A809R7U4_9BACT</name>
<feature type="domain" description="Polymerase nucleotidyl transferase" evidence="1">
    <location>
        <begin position="12"/>
        <end position="91"/>
    </location>
</feature>
<proteinExistence type="predicted"/>
<dbReference type="EMBL" id="AP021858">
    <property type="protein sequence ID" value="BBO23600.1"/>
    <property type="molecule type" value="Genomic_DNA"/>
</dbReference>
<dbReference type="Proteomes" id="UP000662873">
    <property type="component" value="Chromosome"/>
</dbReference>
<dbReference type="Gene3D" id="3.30.460.10">
    <property type="entry name" value="Beta Polymerase, domain 2"/>
    <property type="match status" value="1"/>
</dbReference>
<dbReference type="InterPro" id="IPR002934">
    <property type="entry name" value="Polymerase_NTP_transf_dom"/>
</dbReference>
<dbReference type="AlphaFoldDB" id="A0A809R7U4"/>
<evidence type="ECO:0000259" key="1">
    <source>
        <dbReference type="Pfam" id="PF01909"/>
    </source>
</evidence>
<dbReference type="KEGG" id="npy:NPRO_11950"/>
<evidence type="ECO:0000313" key="3">
    <source>
        <dbReference type="Proteomes" id="UP000662873"/>
    </source>
</evidence>
<gene>
    <name evidence="2" type="ORF">NPRO_11950</name>
</gene>
<dbReference type="SUPFAM" id="SSF81301">
    <property type="entry name" value="Nucleotidyltransferase"/>
    <property type="match status" value="1"/>
</dbReference>
<evidence type="ECO:0000313" key="2">
    <source>
        <dbReference type="EMBL" id="BBO23600.1"/>
    </source>
</evidence>
<accession>A0A809R7U4</accession>
<dbReference type="Pfam" id="PF01909">
    <property type="entry name" value="NTP_transf_2"/>
    <property type="match status" value="1"/>
</dbReference>
<dbReference type="InterPro" id="IPR043519">
    <property type="entry name" value="NT_sf"/>
</dbReference>
<sequence length="103" mass="11549">MISLDRATSDTLAELCRKYAVRRLKLFGSAVGEGFDPVRSDLDFLVEFDEPPPGMRLGEQFFGLLEGLQEFFQRPIDLLEEPAIENSRLLRNARAGAVTLYAA</sequence>
<protein>
    <recommendedName>
        <fullName evidence="1">Polymerase nucleotidyl transferase domain-containing protein</fullName>
    </recommendedName>
</protein>
<dbReference type="GO" id="GO:0016779">
    <property type="term" value="F:nucleotidyltransferase activity"/>
    <property type="evidence" value="ECO:0007669"/>
    <property type="project" value="InterPro"/>
</dbReference>
<organism evidence="2 3">
    <name type="scientific">Candidatus Nitrosymbiomonas proteolyticus</name>
    <dbReference type="NCBI Taxonomy" id="2608984"/>
    <lineage>
        <taxon>Bacteria</taxon>
        <taxon>Bacillati</taxon>
        <taxon>Armatimonadota</taxon>
        <taxon>Armatimonadota incertae sedis</taxon>
        <taxon>Candidatus Nitrosymbiomonas</taxon>
    </lineage>
</organism>
<reference evidence="2" key="1">
    <citation type="journal article" name="DNA Res.">
        <title>The physiological potential of anammox bacteria as revealed by their core genome structure.</title>
        <authorList>
            <person name="Okubo T."/>
            <person name="Toyoda A."/>
            <person name="Fukuhara K."/>
            <person name="Uchiyama I."/>
            <person name="Harigaya Y."/>
            <person name="Kuroiwa M."/>
            <person name="Suzuki T."/>
            <person name="Murakami Y."/>
            <person name="Suwa Y."/>
            <person name="Takami H."/>
        </authorList>
    </citation>
    <scope>NUCLEOTIDE SEQUENCE</scope>
    <source>
        <strain evidence="2">317325-2</strain>
    </source>
</reference>